<dbReference type="PROSITE" id="PS50929">
    <property type="entry name" value="ABC_TM1F"/>
    <property type="match status" value="1"/>
</dbReference>
<keyword evidence="2" id="KW-0813">Transport</keyword>
<evidence type="ECO:0000256" key="9">
    <source>
        <dbReference type="SAM" id="Phobius"/>
    </source>
</evidence>
<evidence type="ECO:0008006" key="14">
    <source>
        <dbReference type="Google" id="ProtNLM"/>
    </source>
</evidence>
<dbReference type="CDD" id="cd03223">
    <property type="entry name" value="ABCD_peroxisomal_ALDP"/>
    <property type="match status" value="1"/>
</dbReference>
<evidence type="ECO:0000256" key="3">
    <source>
        <dbReference type="ARBA" id="ARBA00022692"/>
    </source>
</evidence>
<evidence type="ECO:0000259" key="10">
    <source>
        <dbReference type="PROSITE" id="PS50893"/>
    </source>
</evidence>
<dbReference type="Gene3D" id="1.20.1560.10">
    <property type="entry name" value="ABC transporter type 1, transmembrane domain"/>
    <property type="match status" value="1"/>
</dbReference>
<dbReference type="InterPro" id="IPR003593">
    <property type="entry name" value="AAA+_ATPase"/>
</dbReference>
<feature type="region of interest" description="Disordered" evidence="8">
    <location>
        <begin position="39"/>
        <end position="96"/>
    </location>
</feature>
<dbReference type="PROSITE" id="PS00211">
    <property type="entry name" value="ABC_TRANSPORTER_1"/>
    <property type="match status" value="1"/>
</dbReference>
<accession>A0AAP0KJV6</accession>
<dbReference type="Pfam" id="PF00005">
    <property type="entry name" value="ABC_tran"/>
    <property type="match status" value="1"/>
</dbReference>
<dbReference type="PANTHER" id="PTHR11384:SF59">
    <property type="entry name" value="LYSOSOMAL COBALAMIN TRANSPORTER ABCD4"/>
    <property type="match status" value="1"/>
</dbReference>
<evidence type="ECO:0000259" key="11">
    <source>
        <dbReference type="PROSITE" id="PS50929"/>
    </source>
</evidence>
<feature type="domain" description="ABC transporter" evidence="10">
    <location>
        <begin position="466"/>
        <end position="744"/>
    </location>
</feature>
<dbReference type="Proteomes" id="UP001417504">
    <property type="component" value="Unassembled WGS sequence"/>
</dbReference>
<keyword evidence="7 9" id="KW-0472">Membrane</keyword>
<dbReference type="GO" id="GO:0140359">
    <property type="term" value="F:ABC-type transporter activity"/>
    <property type="evidence" value="ECO:0007669"/>
    <property type="project" value="InterPro"/>
</dbReference>
<evidence type="ECO:0000256" key="6">
    <source>
        <dbReference type="ARBA" id="ARBA00022989"/>
    </source>
</evidence>
<dbReference type="Gene3D" id="3.40.50.300">
    <property type="entry name" value="P-loop containing nucleotide triphosphate hydrolases"/>
    <property type="match status" value="1"/>
</dbReference>
<dbReference type="GO" id="GO:0016020">
    <property type="term" value="C:membrane"/>
    <property type="evidence" value="ECO:0007669"/>
    <property type="project" value="InterPro"/>
</dbReference>
<feature type="transmembrane region" description="Helical" evidence="9">
    <location>
        <begin position="125"/>
        <end position="145"/>
    </location>
</feature>
<keyword evidence="13" id="KW-1185">Reference proteome</keyword>
<evidence type="ECO:0000256" key="1">
    <source>
        <dbReference type="ARBA" id="ARBA00008575"/>
    </source>
</evidence>
<keyword evidence="4" id="KW-0547">Nucleotide-binding</keyword>
<proteinExistence type="inferred from homology"/>
<name>A0AAP0KJV6_9MAGN</name>
<dbReference type="InterPro" id="IPR036640">
    <property type="entry name" value="ABC1_TM_sf"/>
</dbReference>
<evidence type="ECO:0000256" key="5">
    <source>
        <dbReference type="ARBA" id="ARBA00022840"/>
    </source>
</evidence>
<dbReference type="InterPro" id="IPR027417">
    <property type="entry name" value="P-loop_NTPase"/>
</dbReference>
<dbReference type="SMART" id="SM00382">
    <property type="entry name" value="AAA"/>
    <property type="match status" value="1"/>
</dbReference>
<evidence type="ECO:0000256" key="2">
    <source>
        <dbReference type="ARBA" id="ARBA00022448"/>
    </source>
</evidence>
<dbReference type="Pfam" id="PF06472">
    <property type="entry name" value="ABC_membrane_2"/>
    <property type="match status" value="1"/>
</dbReference>
<feature type="domain" description="ABC transmembrane type-1" evidence="11">
    <location>
        <begin position="126"/>
        <end position="409"/>
    </location>
</feature>
<feature type="transmembrane region" description="Helical" evidence="9">
    <location>
        <begin position="165"/>
        <end position="185"/>
    </location>
</feature>
<protein>
    <recommendedName>
        <fullName evidence="14">ABC transporter D family member 2, chloroplastic</fullName>
    </recommendedName>
</protein>
<evidence type="ECO:0000313" key="13">
    <source>
        <dbReference type="Proteomes" id="UP001417504"/>
    </source>
</evidence>
<comment type="caution">
    <text evidence="12">The sequence shown here is derived from an EMBL/GenBank/DDBJ whole genome shotgun (WGS) entry which is preliminary data.</text>
</comment>
<feature type="compositionally biased region" description="Low complexity" evidence="8">
    <location>
        <begin position="59"/>
        <end position="79"/>
    </location>
</feature>
<evidence type="ECO:0000313" key="12">
    <source>
        <dbReference type="EMBL" id="KAK9152550.1"/>
    </source>
</evidence>
<dbReference type="PROSITE" id="PS50893">
    <property type="entry name" value="ABC_TRANSPORTER_2"/>
    <property type="match status" value="1"/>
</dbReference>
<dbReference type="SUPFAM" id="SSF52540">
    <property type="entry name" value="P-loop containing nucleoside triphosphate hydrolases"/>
    <property type="match status" value="1"/>
</dbReference>
<organism evidence="12 13">
    <name type="scientific">Stephania japonica</name>
    <dbReference type="NCBI Taxonomy" id="461633"/>
    <lineage>
        <taxon>Eukaryota</taxon>
        <taxon>Viridiplantae</taxon>
        <taxon>Streptophyta</taxon>
        <taxon>Embryophyta</taxon>
        <taxon>Tracheophyta</taxon>
        <taxon>Spermatophyta</taxon>
        <taxon>Magnoliopsida</taxon>
        <taxon>Ranunculales</taxon>
        <taxon>Menispermaceae</taxon>
        <taxon>Menispermoideae</taxon>
        <taxon>Cissampelideae</taxon>
        <taxon>Stephania</taxon>
    </lineage>
</organism>
<keyword evidence="5" id="KW-0067">ATP-binding</keyword>
<sequence>MNLFASVSATNLFVLKPPIQDFSVNSTSNYPLKGRRSVSVRCSLTPPPPPPSRQNTDGAAAAASSPSSIFQPNNNNKKNNNNRKKKDQEDGQQHGSDLPTLFRRFWKVAAPYWFSDDKTQARLRLAGVFALTLATTGISVGFNFLGRDFYNALANKDEEQFTKQLLYYLGGFAGGIPFFVLRDYAREILALRWRSWMTSYYMDRYLKNQNFYRIQSQSIIDNPDQRIVDDLSSFTGTALSFSLTLFNAAVDLISFSNILYGIYPPLFVVLLGYSIGGTVISVFLGKGLVSLNFLQEKKEADFRYGLVRVRENAESIAFYGGEENEMQLLLQRFRSAFENLTQLLISSRNLEFFTNGYRYLIQILPAAVVAPMYFSGKIEFGVINQSVSAFNHILGDFSLIVYQFQAISAFSAVIDRLGEFDDILDNGSQFLSEAVEEIIFDYCDLRNRPEMQSNGSIVLAKCLKLLEIKNLTLQTPTSKNILIKDLSLEINEKDHLLITGPSGSGKTSLLRAIAGLWNRGEGKIIFYLNNEENQQSFVMDRHLVEASVGLLERRIARDIFFLPQKPYMVLGTLRRQLLYPLWTEYIHPLSESTKLSGSLPLYLQPCLENSSKVLERPSEDDLIQVLEDVRLGYLLSRLDGLDSVHDWSSVLSLGEQQRLAFARLLLAKPRLVLLDESTSALDEANEAHLYNQVKAAGITYVSVGHRRTLYDYHSRVLHISKMDSENIHPNWLLKAVNEARSVGQ</sequence>
<feature type="transmembrane region" description="Helical" evidence="9">
    <location>
        <begin position="266"/>
        <end position="289"/>
    </location>
</feature>
<evidence type="ECO:0000256" key="4">
    <source>
        <dbReference type="ARBA" id="ARBA00022741"/>
    </source>
</evidence>
<dbReference type="AlphaFoldDB" id="A0AAP0KJV6"/>
<dbReference type="GO" id="GO:0016887">
    <property type="term" value="F:ATP hydrolysis activity"/>
    <property type="evidence" value="ECO:0007669"/>
    <property type="project" value="InterPro"/>
</dbReference>
<keyword evidence="6 9" id="KW-1133">Transmembrane helix</keyword>
<dbReference type="InterPro" id="IPR003439">
    <property type="entry name" value="ABC_transporter-like_ATP-bd"/>
</dbReference>
<dbReference type="InterPro" id="IPR011527">
    <property type="entry name" value="ABC1_TM_dom"/>
</dbReference>
<reference evidence="12 13" key="1">
    <citation type="submission" date="2024-01" db="EMBL/GenBank/DDBJ databases">
        <title>Genome assemblies of Stephania.</title>
        <authorList>
            <person name="Yang L."/>
        </authorList>
    </citation>
    <scope>NUCLEOTIDE SEQUENCE [LARGE SCALE GENOMIC DNA]</scope>
    <source>
        <strain evidence="12">QJT</strain>
        <tissue evidence="12">Leaf</tissue>
    </source>
</reference>
<evidence type="ECO:0000256" key="8">
    <source>
        <dbReference type="SAM" id="MobiDB-lite"/>
    </source>
</evidence>
<dbReference type="InterPro" id="IPR017871">
    <property type="entry name" value="ABC_transporter-like_CS"/>
</dbReference>
<keyword evidence="3 9" id="KW-0812">Transmembrane</keyword>
<gene>
    <name evidence="12" type="ORF">Sjap_000030</name>
</gene>
<dbReference type="SUPFAM" id="SSF90123">
    <property type="entry name" value="ABC transporter transmembrane region"/>
    <property type="match status" value="1"/>
</dbReference>
<dbReference type="GO" id="GO:0005524">
    <property type="term" value="F:ATP binding"/>
    <property type="evidence" value="ECO:0007669"/>
    <property type="project" value="UniProtKB-KW"/>
</dbReference>
<evidence type="ECO:0000256" key="7">
    <source>
        <dbReference type="ARBA" id="ARBA00023136"/>
    </source>
</evidence>
<comment type="similarity">
    <text evidence="1">Belongs to the ABC transporter superfamily. ABCD family. Peroxisomal fatty acyl CoA transporter (TC 3.A.1.203) subfamily.</text>
</comment>
<dbReference type="PANTHER" id="PTHR11384">
    <property type="entry name" value="ATP-BINDING CASSETTE, SUB-FAMILY D MEMBER"/>
    <property type="match status" value="1"/>
</dbReference>
<dbReference type="EMBL" id="JBBNAE010000001">
    <property type="protein sequence ID" value="KAK9152550.1"/>
    <property type="molecule type" value="Genomic_DNA"/>
</dbReference>
<dbReference type="InterPro" id="IPR050835">
    <property type="entry name" value="ABC_transporter_sub-D"/>
</dbReference>